<comment type="caution">
    <text evidence="6">The sequence shown here is derived from an EMBL/GenBank/DDBJ whole genome shotgun (WGS) entry which is preliminary data.</text>
</comment>
<proteinExistence type="inferred from homology"/>
<dbReference type="InterPro" id="IPR010280">
    <property type="entry name" value="U5_MeTrfase_fam"/>
</dbReference>
<sequence>DAKTGSPELMVNFVTSSYKPELLQPLVDQISSISEVVSIINNVNTSVGNTSVGEAEYILYGKSSISEALRGITFQISANSFFQTNTYQAEVLYRLIEECAGLRGDGSEVVLDLFCGTGTIGLTLAKKVKHVYGYEMVPQSISDARRNAENNGISNATFIQGDLNKISDNFGDQFPRPDIVISGYLFTHYDFYLCYLLSCSRLMNIAKPWPIDESLHLY</sequence>
<accession>A0AAD4T7M2</accession>
<feature type="binding site" evidence="4">
    <location>
        <position position="114"/>
    </location>
    <ligand>
        <name>S-adenosyl-L-methionine</name>
        <dbReference type="ChEBI" id="CHEBI:59789"/>
    </ligand>
</feature>
<gene>
    <name evidence="6" type="ORF">MKW98_009081</name>
</gene>
<name>A0AAD4T7M2_9MAGN</name>
<dbReference type="PANTHER" id="PTHR11061:SF30">
    <property type="entry name" value="TRNA (URACIL(54)-C(5))-METHYLTRANSFERASE"/>
    <property type="match status" value="1"/>
</dbReference>
<feature type="non-terminal residue" evidence="6">
    <location>
        <position position="218"/>
    </location>
</feature>
<evidence type="ECO:0000256" key="1">
    <source>
        <dbReference type="ARBA" id="ARBA00022603"/>
    </source>
</evidence>
<dbReference type="Pfam" id="PF13847">
    <property type="entry name" value="Methyltransf_31"/>
    <property type="match status" value="1"/>
</dbReference>
<dbReference type="AlphaFoldDB" id="A0AAD4T7M2"/>
<evidence type="ECO:0000313" key="6">
    <source>
        <dbReference type="EMBL" id="KAI3941871.1"/>
    </source>
</evidence>
<dbReference type="PROSITE" id="PS51687">
    <property type="entry name" value="SAM_MT_RNA_M5U"/>
    <property type="match status" value="1"/>
</dbReference>
<keyword evidence="3 4" id="KW-0949">S-adenosyl-L-methionine</keyword>
<evidence type="ECO:0000256" key="4">
    <source>
        <dbReference type="PROSITE-ProRule" id="PRU01024"/>
    </source>
</evidence>
<dbReference type="Gene3D" id="3.40.50.150">
    <property type="entry name" value="Vaccinia Virus protein VP39"/>
    <property type="match status" value="1"/>
</dbReference>
<dbReference type="Gene3D" id="2.40.50.1070">
    <property type="match status" value="1"/>
</dbReference>
<dbReference type="GO" id="GO:0032259">
    <property type="term" value="P:methylation"/>
    <property type="evidence" value="ECO:0007669"/>
    <property type="project" value="UniProtKB-KW"/>
</dbReference>
<evidence type="ECO:0000259" key="5">
    <source>
        <dbReference type="Pfam" id="PF13847"/>
    </source>
</evidence>
<protein>
    <recommendedName>
        <fullName evidence="5">Methyltransferase domain-containing protein</fullName>
    </recommendedName>
</protein>
<evidence type="ECO:0000256" key="2">
    <source>
        <dbReference type="ARBA" id="ARBA00022679"/>
    </source>
</evidence>
<dbReference type="InterPro" id="IPR025714">
    <property type="entry name" value="Methyltranfer_dom"/>
</dbReference>
<dbReference type="InterPro" id="IPR029063">
    <property type="entry name" value="SAM-dependent_MTases_sf"/>
</dbReference>
<evidence type="ECO:0000313" key="7">
    <source>
        <dbReference type="Proteomes" id="UP001202328"/>
    </source>
</evidence>
<dbReference type="Proteomes" id="UP001202328">
    <property type="component" value="Unassembled WGS sequence"/>
</dbReference>
<feature type="binding site" evidence="4">
    <location>
        <position position="135"/>
    </location>
    <ligand>
        <name>S-adenosyl-L-methionine</name>
        <dbReference type="ChEBI" id="CHEBI:59789"/>
    </ligand>
</feature>
<dbReference type="CDD" id="cd02440">
    <property type="entry name" value="AdoMet_MTases"/>
    <property type="match status" value="1"/>
</dbReference>
<feature type="binding site" evidence="4">
    <location>
        <position position="83"/>
    </location>
    <ligand>
        <name>S-adenosyl-L-methionine</name>
        <dbReference type="ChEBI" id="CHEBI:59789"/>
    </ligand>
</feature>
<keyword evidence="2 4" id="KW-0808">Transferase</keyword>
<dbReference type="SUPFAM" id="SSF53335">
    <property type="entry name" value="S-adenosyl-L-methionine-dependent methyltransferases"/>
    <property type="match status" value="1"/>
</dbReference>
<dbReference type="GO" id="GO:0006396">
    <property type="term" value="P:RNA processing"/>
    <property type="evidence" value="ECO:0007669"/>
    <property type="project" value="InterPro"/>
</dbReference>
<comment type="caution">
    <text evidence="4">Lacks conserved residue(s) required for the propagation of feature annotation.</text>
</comment>
<organism evidence="6 7">
    <name type="scientific">Papaver atlanticum</name>
    <dbReference type="NCBI Taxonomy" id="357466"/>
    <lineage>
        <taxon>Eukaryota</taxon>
        <taxon>Viridiplantae</taxon>
        <taxon>Streptophyta</taxon>
        <taxon>Embryophyta</taxon>
        <taxon>Tracheophyta</taxon>
        <taxon>Spermatophyta</taxon>
        <taxon>Magnoliopsida</taxon>
        <taxon>Ranunculales</taxon>
        <taxon>Papaveraceae</taxon>
        <taxon>Papaveroideae</taxon>
        <taxon>Papaver</taxon>
    </lineage>
</organism>
<dbReference type="PANTHER" id="PTHR11061">
    <property type="entry name" value="RNA M5U METHYLTRANSFERASE"/>
    <property type="match status" value="1"/>
</dbReference>
<comment type="similarity">
    <text evidence="4">Belongs to the class I-like SAM-binding methyltransferase superfamily. RNA M5U methyltransferase family.</text>
</comment>
<feature type="domain" description="Methyltransferase" evidence="5">
    <location>
        <begin position="108"/>
        <end position="186"/>
    </location>
</feature>
<dbReference type="GO" id="GO:0008173">
    <property type="term" value="F:RNA methyltransferase activity"/>
    <property type="evidence" value="ECO:0007669"/>
    <property type="project" value="InterPro"/>
</dbReference>
<keyword evidence="1 4" id="KW-0489">Methyltransferase</keyword>
<evidence type="ECO:0000256" key="3">
    <source>
        <dbReference type="ARBA" id="ARBA00022691"/>
    </source>
</evidence>
<reference evidence="6" key="1">
    <citation type="submission" date="2022-04" db="EMBL/GenBank/DDBJ databases">
        <title>A functionally conserved STORR gene fusion in Papaver species that diverged 16.8 million years ago.</title>
        <authorList>
            <person name="Catania T."/>
        </authorList>
    </citation>
    <scope>NUCLEOTIDE SEQUENCE</scope>
    <source>
        <strain evidence="6">S-188037</strain>
    </source>
</reference>
<dbReference type="EMBL" id="JAJJMB010004763">
    <property type="protein sequence ID" value="KAI3941871.1"/>
    <property type="molecule type" value="Genomic_DNA"/>
</dbReference>
<keyword evidence="7" id="KW-1185">Reference proteome</keyword>